<reference evidence="7" key="1">
    <citation type="journal article" date="2020" name="Fungal Divers.">
        <title>Resolving the Mortierellaceae phylogeny through synthesis of multi-gene phylogenetics and phylogenomics.</title>
        <authorList>
            <person name="Vandepol N."/>
            <person name="Liber J."/>
            <person name="Desiro A."/>
            <person name="Na H."/>
            <person name="Kennedy M."/>
            <person name="Barry K."/>
            <person name="Grigoriev I.V."/>
            <person name="Miller A.N."/>
            <person name="O'Donnell K."/>
            <person name="Stajich J.E."/>
            <person name="Bonito G."/>
        </authorList>
    </citation>
    <scope>NUCLEOTIDE SEQUENCE</scope>
    <source>
        <strain evidence="7">NRRL 2769</strain>
    </source>
</reference>
<evidence type="ECO:0000256" key="1">
    <source>
        <dbReference type="ARBA" id="ARBA00004141"/>
    </source>
</evidence>
<evidence type="ECO:0000313" key="8">
    <source>
        <dbReference type="Proteomes" id="UP000703661"/>
    </source>
</evidence>
<dbReference type="InterPro" id="IPR011701">
    <property type="entry name" value="MFS"/>
</dbReference>
<dbReference type="InterPro" id="IPR036259">
    <property type="entry name" value="MFS_trans_sf"/>
</dbReference>
<feature type="transmembrane region" description="Helical" evidence="6">
    <location>
        <begin position="246"/>
        <end position="263"/>
    </location>
</feature>
<feature type="transmembrane region" description="Helical" evidence="6">
    <location>
        <begin position="179"/>
        <end position="201"/>
    </location>
</feature>
<dbReference type="Proteomes" id="UP000703661">
    <property type="component" value="Unassembled WGS sequence"/>
</dbReference>
<feature type="transmembrane region" description="Helical" evidence="6">
    <location>
        <begin position="61"/>
        <end position="84"/>
    </location>
</feature>
<name>A0A9P6MVV0_9FUNG</name>
<evidence type="ECO:0008006" key="9">
    <source>
        <dbReference type="Google" id="ProtNLM"/>
    </source>
</evidence>
<gene>
    <name evidence="7" type="ORF">BGZ80_009880</name>
</gene>
<keyword evidence="4 6" id="KW-1133">Transmembrane helix</keyword>
<evidence type="ECO:0000256" key="5">
    <source>
        <dbReference type="ARBA" id="ARBA00023136"/>
    </source>
</evidence>
<dbReference type="Pfam" id="PF07690">
    <property type="entry name" value="MFS_1"/>
    <property type="match status" value="1"/>
</dbReference>
<dbReference type="Gene3D" id="1.20.1250.20">
    <property type="entry name" value="MFS general substrate transporter like domains"/>
    <property type="match status" value="1"/>
</dbReference>
<proteinExistence type="predicted"/>
<dbReference type="PANTHER" id="PTHR23507">
    <property type="entry name" value="ZGC:174356"/>
    <property type="match status" value="1"/>
</dbReference>
<keyword evidence="5 6" id="KW-0472">Membrane</keyword>
<evidence type="ECO:0000256" key="3">
    <source>
        <dbReference type="ARBA" id="ARBA00022692"/>
    </source>
</evidence>
<dbReference type="PANTHER" id="PTHR23507:SF1">
    <property type="entry name" value="FI18259P1-RELATED"/>
    <property type="match status" value="1"/>
</dbReference>
<feature type="transmembrane region" description="Helical" evidence="6">
    <location>
        <begin position="21"/>
        <end position="41"/>
    </location>
</feature>
<keyword evidence="8" id="KW-1185">Reference proteome</keyword>
<evidence type="ECO:0000256" key="2">
    <source>
        <dbReference type="ARBA" id="ARBA00004236"/>
    </source>
</evidence>
<dbReference type="AlphaFoldDB" id="A0A9P6MVV0"/>
<keyword evidence="3 6" id="KW-0812">Transmembrane</keyword>
<accession>A0A9P6MVV0</accession>
<evidence type="ECO:0000256" key="4">
    <source>
        <dbReference type="ARBA" id="ARBA00022989"/>
    </source>
</evidence>
<feature type="transmembrane region" description="Helical" evidence="6">
    <location>
        <begin position="221"/>
        <end position="240"/>
    </location>
</feature>
<comment type="caution">
    <text evidence="7">The sequence shown here is derived from an EMBL/GenBank/DDBJ whole genome shotgun (WGS) entry which is preliminary data.</text>
</comment>
<organism evidence="7 8">
    <name type="scientific">Entomortierella chlamydospora</name>
    <dbReference type="NCBI Taxonomy" id="101097"/>
    <lineage>
        <taxon>Eukaryota</taxon>
        <taxon>Fungi</taxon>
        <taxon>Fungi incertae sedis</taxon>
        <taxon>Mucoromycota</taxon>
        <taxon>Mortierellomycotina</taxon>
        <taxon>Mortierellomycetes</taxon>
        <taxon>Mortierellales</taxon>
        <taxon>Mortierellaceae</taxon>
        <taxon>Entomortierella</taxon>
    </lineage>
</organism>
<evidence type="ECO:0000256" key="6">
    <source>
        <dbReference type="SAM" id="Phobius"/>
    </source>
</evidence>
<dbReference type="GO" id="GO:0016020">
    <property type="term" value="C:membrane"/>
    <property type="evidence" value="ECO:0007669"/>
    <property type="project" value="UniProtKB-SubCell"/>
</dbReference>
<dbReference type="SUPFAM" id="SSF103473">
    <property type="entry name" value="MFS general substrate transporter"/>
    <property type="match status" value="1"/>
</dbReference>
<dbReference type="InterPro" id="IPR001958">
    <property type="entry name" value="Tet-R_TetA/multi-R_MdtG-like"/>
</dbReference>
<sequence>MIGMSISNVVLVFVRLNKDASLHLLYLAVIIEGATGSGGLMDILSHAYCSDLTLPEERTIIFGRIMAGSYAGLAIGSALGGIAAEKLGLNFVFIWLSPGIVILSTIYVMLIPESLTTETLTKNRSNQSQSTVIQVESSQDTDAKKLERLTFKAHVMSFIKGLTPETLPNRLAGKHSAKLGYIFTIAGTSRLLSMTFFLPYVKKLAPHDALTDPVVNINYDLKLVIAGLFIESLTFFLYGITPVGEGFYLGAALSSLGSIFGPASRGIVSQSVAPELIGETLGTYATLEIIASTLAPLVGGWLYGITLETWPSAVFHLSGLIVLFSCASAFSVFLTHNKAMRSTQTM</sequence>
<dbReference type="EMBL" id="JAAAID010000631">
    <property type="protein sequence ID" value="KAG0015411.1"/>
    <property type="molecule type" value="Genomic_DNA"/>
</dbReference>
<feature type="transmembrane region" description="Helical" evidence="6">
    <location>
        <begin position="91"/>
        <end position="110"/>
    </location>
</feature>
<protein>
    <recommendedName>
        <fullName evidence="9">Major facilitator superfamily (MFS) profile domain-containing protein</fullName>
    </recommendedName>
</protein>
<feature type="transmembrane region" description="Helical" evidence="6">
    <location>
        <begin position="315"/>
        <end position="334"/>
    </location>
</feature>
<feature type="transmembrane region" description="Helical" evidence="6">
    <location>
        <begin position="284"/>
        <end position="303"/>
    </location>
</feature>
<dbReference type="GO" id="GO:0022857">
    <property type="term" value="F:transmembrane transporter activity"/>
    <property type="evidence" value="ECO:0007669"/>
    <property type="project" value="InterPro"/>
</dbReference>
<evidence type="ECO:0000313" key="7">
    <source>
        <dbReference type="EMBL" id="KAG0015411.1"/>
    </source>
</evidence>
<comment type="subcellular location">
    <subcellularLocation>
        <location evidence="2">Cell membrane</location>
    </subcellularLocation>
    <subcellularLocation>
        <location evidence="1">Membrane</location>
        <topology evidence="1">Multi-pass membrane protein</topology>
    </subcellularLocation>
</comment>
<dbReference type="PRINTS" id="PR01035">
    <property type="entry name" value="TCRTETA"/>
</dbReference>